<evidence type="ECO:0000313" key="3">
    <source>
        <dbReference type="Proteomes" id="UP001476282"/>
    </source>
</evidence>
<feature type="compositionally biased region" description="Polar residues" evidence="1">
    <location>
        <begin position="1"/>
        <end position="12"/>
    </location>
</feature>
<dbReference type="EMBL" id="BAABRI010000002">
    <property type="protein sequence ID" value="GAA5481221.1"/>
    <property type="molecule type" value="Genomic_DNA"/>
</dbReference>
<gene>
    <name evidence="2" type="ORF">Hsar01_00428</name>
</gene>
<dbReference type="Proteomes" id="UP001476282">
    <property type="component" value="Unassembled WGS sequence"/>
</dbReference>
<proteinExistence type="predicted"/>
<evidence type="ECO:0000256" key="1">
    <source>
        <dbReference type="SAM" id="MobiDB-lite"/>
    </source>
</evidence>
<feature type="region of interest" description="Disordered" evidence="1">
    <location>
        <begin position="1"/>
        <end position="20"/>
    </location>
</feature>
<comment type="caution">
    <text evidence="2">The sequence shown here is derived from an EMBL/GenBank/DDBJ whole genome shotgun (WGS) entry which is preliminary data.</text>
</comment>
<organism evidence="2 3">
    <name type="scientific">Haloferula sargassicola</name>
    <dbReference type="NCBI Taxonomy" id="490096"/>
    <lineage>
        <taxon>Bacteria</taxon>
        <taxon>Pseudomonadati</taxon>
        <taxon>Verrucomicrobiota</taxon>
        <taxon>Verrucomicrobiia</taxon>
        <taxon>Verrucomicrobiales</taxon>
        <taxon>Verrucomicrobiaceae</taxon>
        <taxon>Haloferula</taxon>
    </lineage>
</organism>
<keyword evidence="3" id="KW-1185">Reference proteome</keyword>
<accession>A0ABP9UKJ1</accession>
<protein>
    <submittedName>
        <fullName evidence="2">Uncharacterized protein</fullName>
    </submittedName>
</protein>
<evidence type="ECO:0000313" key="2">
    <source>
        <dbReference type="EMBL" id="GAA5481221.1"/>
    </source>
</evidence>
<reference evidence="2 3" key="1">
    <citation type="submission" date="2024-02" db="EMBL/GenBank/DDBJ databases">
        <title>Haloferula sargassicola NBRC 104335.</title>
        <authorList>
            <person name="Ichikawa N."/>
            <person name="Katano-Makiyama Y."/>
            <person name="Hidaka K."/>
        </authorList>
    </citation>
    <scope>NUCLEOTIDE SEQUENCE [LARGE SCALE GENOMIC DNA]</scope>
    <source>
        <strain evidence="2 3">NBRC 104335</strain>
    </source>
</reference>
<sequence length="41" mass="4352">MGQHPNSPSSHASLVPSERSVRCMKVDGNPDVAANAMDDQD</sequence>
<name>A0ABP9UKJ1_9BACT</name>